<name>A0A2P4YIV1_9STRA</name>
<sequence length="201" mass="22966">MTSQLKLTYFQLPARAELSRLLLTYSKVPFEDLRIPFAAWGALKSKTPMGKLPVLEVDGVMYYQSMAIARYAAKIGGLYPEDPLECLRVEMISETLCEPYEEYIDIYYYEKDEYKKAQKTKKLLDETLPQKLGILASMIKGDYFMGNKATFVDIQLFDLFESSLGKFIPGFSTDPYPELEAIVKRVKANPEIAAYLAKHLP</sequence>
<dbReference type="InterPro" id="IPR010987">
    <property type="entry name" value="Glutathione-S-Trfase_C-like"/>
</dbReference>
<dbReference type="SUPFAM" id="SSF52833">
    <property type="entry name" value="Thioredoxin-like"/>
    <property type="match status" value="1"/>
</dbReference>
<dbReference type="CDD" id="cd03039">
    <property type="entry name" value="GST_N_Sigma_like"/>
    <property type="match status" value="1"/>
</dbReference>
<dbReference type="GO" id="GO:0004364">
    <property type="term" value="F:glutathione transferase activity"/>
    <property type="evidence" value="ECO:0007669"/>
    <property type="project" value="TreeGrafter"/>
</dbReference>
<dbReference type="SFLD" id="SFLDG01205">
    <property type="entry name" value="AMPS.1"/>
    <property type="match status" value="1"/>
</dbReference>
<dbReference type="Gene3D" id="1.20.1050.10">
    <property type="match status" value="1"/>
</dbReference>
<evidence type="ECO:0000259" key="2">
    <source>
        <dbReference type="PROSITE" id="PS50405"/>
    </source>
</evidence>
<dbReference type="InterPro" id="IPR036249">
    <property type="entry name" value="Thioredoxin-like_sf"/>
</dbReference>
<feature type="domain" description="GST C-terminal" evidence="2">
    <location>
        <begin position="82"/>
        <end position="201"/>
    </location>
</feature>
<gene>
    <name evidence="3" type="ORF">PHPALM_4841</name>
</gene>
<dbReference type="PANTHER" id="PTHR11571:SF150">
    <property type="entry name" value="GLUTATHIONE S-TRANSFERASE"/>
    <property type="match status" value="1"/>
</dbReference>
<keyword evidence="4" id="KW-1185">Reference proteome</keyword>
<dbReference type="CDD" id="cd03192">
    <property type="entry name" value="GST_C_Sigma_like"/>
    <property type="match status" value="1"/>
</dbReference>
<dbReference type="EMBL" id="NCKW01002370">
    <property type="protein sequence ID" value="POM77730.1"/>
    <property type="molecule type" value="Genomic_DNA"/>
</dbReference>
<dbReference type="InterPro" id="IPR050213">
    <property type="entry name" value="GST_superfamily"/>
</dbReference>
<dbReference type="InterPro" id="IPR004046">
    <property type="entry name" value="GST_C"/>
</dbReference>
<dbReference type="SFLD" id="SFLDG00363">
    <property type="entry name" value="AMPS_(cytGST):_Alpha-__Mu-__Pi"/>
    <property type="match status" value="1"/>
</dbReference>
<dbReference type="Pfam" id="PF02798">
    <property type="entry name" value="GST_N"/>
    <property type="match status" value="1"/>
</dbReference>
<dbReference type="Proteomes" id="UP000237271">
    <property type="component" value="Unassembled WGS sequence"/>
</dbReference>
<dbReference type="SUPFAM" id="SSF47616">
    <property type="entry name" value="GST C-terminal domain-like"/>
    <property type="match status" value="1"/>
</dbReference>
<comment type="caution">
    <text evidence="3">The sequence shown here is derived from an EMBL/GenBank/DDBJ whole genome shotgun (WGS) entry which is preliminary data.</text>
</comment>
<dbReference type="PROSITE" id="PS50405">
    <property type="entry name" value="GST_CTER"/>
    <property type="match status" value="1"/>
</dbReference>
<feature type="domain" description="GST N-terminal" evidence="1">
    <location>
        <begin position="3"/>
        <end position="80"/>
    </location>
</feature>
<dbReference type="Pfam" id="PF14497">
    <property type="entry name" value="GST_C_3"/>
    <property type="match status" value="1"/>
</dbReference>
<dbReference type="AlphaFoldDB" id="A0A2P4YIV1"/>
<dbReference type="GO" id="GO:0006749">
    <property type="term" value="P:glutathione metabolic process"/>
    <property type="evidence" value="ECO:0007669"/>
    <property type="project" value="TreeGrafter"/>
</dbReference>
<dbReference type="FunFam" id="1.20.1050.10:FF:000030">
    <property type="entry name" value="Glutathione S-transferase S1"/>
    <property type="match status" value="1"/>
</dbReference>
<reference evidence="3 4" key="1">
    <citation type="journal article" date="2017" name="Genome Biol. Evol.">
        <title>Phytophthora megakarya and P. palmivora, closely related causal agents of cacao black pod rot, underwent increases in genome sizes and gene numbers by different mechanisms.</title>
        <authorList>
            <person name="Ali S.S."/>
            <person name="Shao J."/>
            <person name="Lary D.J."/>
            <person name="Kronmiller B."/>
            <person name="Shen D."/>
            <person name="Strem M.D."/>
            <person name="Amoako-Attah I."/>
            <person name="Akrofi A.Y."/>
            <person name="Begoude B.A."/>
            <person name="Ten Hoopen G.M."/>
            <person name="Coulibaly K."/>
            <person name="Kebe B.I."/>
            <person name="Melnick R.L."/>
            <person name="Guiltinan M.J."/>
            <person name="Tyler B.M."/>
            <person name="Meinhardt L.W."/>
            <person name="Bailey B.A."/>
        </authorList>
    </citation>
    <scope>NUCLEOTIDE SEQUENCE [LARGE SCALE GENOMIC DNA]</scope>
    <source>
        <strain evidence="4">sbr112.9</strain>
    </source>
</reference>
<dbReference type="SFLD" id="SFLDS00019">
    <property type="entry name" value="Glutathione_Transferase_(cytos"/>
    <property type="match status" value="1"/>
</dbReference>
<dbReference type="InterPro" id="IPR004045">
    <property type="entry name" value="Glutathione_S-Trfase_N"/>
</dbReference>
<evidence type="ECO:0000313" key="3">
    <source>
        <dbReference type="EMBL" id="POM77730.1"/>
    </source>
</evidence>
<dbReference type="InterPro" id="IPR036282">
    <property type="entry name" value="Glutathione-S-Trfase_C_sf"/>
</dbReference>
<dbReference type="InterPro" id="IPR040079">
    <property type="entry name" value="Glutathione_S-Trfase"/>
</dbReference>
<evidence type="ECO:0000313" key="4">
    <source>
        <dbReference type="Proteomes" id="UP000237271"/>
    </source>
</evidence>
<dbReference type="PROSITE" id="PS50404">
    <property type="entry name" value="GST_NTER"/>
    <property type="match status" value="1"/>
</dbReference>
<dbReference type="PANTHER" id="PTHR11571">
    <property type="entry name" value="GLUTATHIONE S-TRANSFERASE"/>
    <property type="match status" value="1"/>
</dbReference>
<dbReference type="Gene3D" id="3.40.30.10">
    <property type="entry name" value="Glutaredoxin"/>
    <property type="match status" value="1"/>
</dbReference>
<protein>
    <submittedName>
        <fullName evidence="3">Glutathione S-transferase</fullName>
    </submittedName>
</protein>
<proteinExistence type="predicted"/>
<organism evidence="3 4">
    <name type="scientific">Phytophthora palmivora</name>
    <dbReference type="NCBI Taxonomy" id="4796"/>
    <lineage>
        <taxon>Eukaryota</taxon>
        <taxon>Sar</taxon>
        <taxon>Stramenopiles</taxon>
        <taxon>Oomycota</taxon>
        <taxon>Peronosporomycetes</taxon>
        <taxon>Peronosporales</taxon>
        <taxon>Peronosporaceae</taxon>
        <taxon>Phytophthora</taxon>
    </lineage>
</organism>
<accession>A0A2P4YIV1</accession>
<dbReference type="OrthoDB" id="420389at2759"/>
<evidence type="ECO:0000259" key="1">
    <source>
        <dbReference type="PROSITE" id="PS50404"/>
    </source>
</evidence>